<name>A0A251Y8A0_9MICO</name>
<comment type="caution">
    <text evidence="1">The sequence shown here is derived from an EMBL/GenBank/DDBJ whole genome shotgun (WGS) entry which is preliminary data.</text>
</comment>
<reference evidence="1 2" key="1">
    <citation type="submission" date="2016-08" db="EMBL/GenBank/DDBJ databases">
        <title>Genome sequence of Clavibacter michiganensis spp strain CFBP8017.</title>
        <authorList>
            <person name="Thapa S.P."/>
            <person name="Coaker G."/>
            <person name="Jacques M.-A."/>
        </authorList>
    </citation>
    <scope>NUCLEOTIDE SEQUENCE [LARGE SCALE GENOMIC DNA]</scope>
    <source>
        <strain evidence="1">CFBP8017</strain>
    </source>
</reference>
<evidence type="ECO:0000313" key="2">
    <source>
        <dbReference type="Proteomes" id="UP000195011"/>
    </source>
</evidence>
<proteinExistence type="predicted"/>
<dbReference type="Proteomes" id="UP000195011">
    <property type="component" value="Unassembled WGS sequence"/>
</dbReference>
<accession>A0A251Y8A0</accession>
<dbReference type="EMBL" id="MDJY01000056">
    <property type="protein sequence ID" value="OUE20278.1"/>
    <property type="molecule type" value="Genomic_DNA"/>
</dbReference>
<evidence type="ECO:0000313" key="1">
    <source>
        <dbReference type="EMBL" id="OUE20278.1"/>
    </source>
</evidence>
<organism evidence="1 2">
    <name type="scientific">Clavibacter michiganensis</name>
    <dbReference type="NCBI Taxonomy" id="28447"/>
    <lineage>
        <taxon>Bacteria</taxon>
        <taxon>Bacillati</taxon>
        <taxon>Actinomycetota</taxon>
        <taxon>Actinomycetes</taxon>
        <taxon>Micrococcales</taxon>
        <taxon>Microbacteriaceae</taxon>
        <taxon>Clavibacter</taxon>
    </lineage>
</organism>
<dbReference type="AlphaFoldDB" id="A0A251Y8A0"/>
<gene>
    <name evidence="1" type="ORF">BFL36_11485</name>
</gene>
<protein>
    <submittedName>
        <fullName evidence="1">Uncharacterized protein</fullName>
    </submittedName>
</protein>
<sequence length="294" mass="31318">MSVQSSKEGTWVAVDMGPPASVSWIRRLFVVQDQPRGVSRLRALQRVLRQLFLMYLKHEGEFFMKVSRKMTAGAAIAFAMTSLLAGNAASAAPASVGKSNEAVPIENEATALYREMSSDADPKQVYAEFTDEERAVFDGYFLPSSFGSEFVLSRADSSGNPVGPSRTFSSEGAAMKQVAAASGCWVGTSKYTAYAALGNAVWDTWTEGSWCGNGSSATSASTSRTWATIAAVGWRDGGTVAKGAGVAGGEARMWGQHRLVFGTGGWDVQTQQPCNRLNGKGNGVVYQTWSCSIV</sequence>